<dbReference type="InterPro" id="IPR043796">
    <property type="entry name" value="ESX-1_EspA/EspE-like"/>
</dbReference>
<feature type="domain" description="ESX-1 secretion-associated protein EspA/EspE-like" evidence="2">
    <location>
        <begin position="35"/>
        <end position="109"/>
    </location>
</feature>
<feature type="compositionally biased region" description="Pro residues" evidence="1">
    <location>
        <begin position="395"/>
        <end position="405"/>
    </location>
</feature>
<evidence type="ECO:0000259" key="3">
    <source>
        <dbReference type="Pfam" id="PF22322"/>
    </source>
</evidence>
<dbReference type="Pfam" id="PF18879">
    <property type="entry name" value="EspA_EspE"/>
    <property type="match status" value="1"/>
</dbReference>
<name>K0V2H9_MYCFO</name>
<dbReference type="Pfam" id="PF22322">
    <property type="entry name" value="DUF6973"/>
    <property type="match status" value="1"/>
</dbReference>
<sequence length="416" mass="44650">MGDKPQVVPVSVLEAFLTTYETARSNFGGDTLLQPGTPLFESSAAVGAVASDMARSIPGDTWTGTASDAYAEANNENTTKMRAFAALDKRLGSQIDAAAYSVSRGRQDLVTVHDQVISLADSVPPGPLREVMLMPIVAAGMGQIGDIVSRTAADLSDISKDITEIADEYQKLAGDQGFGTCDEDPREKLDDILREYQVEEDWKPMPTGLLDLIRKFGDRGKDIAGHADLTAGEYALVAELGATQGPMAVWDFFDIKSAAEEEAINRFPPPAPLATSDNRTDAFRHTYWNALMTQRFGEEWTRQFATAHERRPGEPAPREAMDLYNNEIGRQIGMTHPNASTEELADLVGSAVRNGDTVIVSMDGRGLEWSSNTQALPMGAHGGNPDAPADGGPPVKLPPGHPTPYPTEGRTPGIPA</sequence>
<gene>
    <name evidence="4" type="ORF">MFORT_23292</name>
</gene>
<feature type="compositionally biased region" description="Low complexity" evidence="1">
    <location>
        <begin position="383"/>
        <end position="394"/>
    </location>
</feature>
<evidence type="ECO:0000313" key="5">
    <source>
        <dbReference type="Proteomes" id="UP000006043"/>
    </source>
</evidence>
<dbReference type="PATRIC" id="fig|1214102.3.peg.4597"/>
<comment type="caution">
    <text evidence="4">The sequence shown here is derived from an EMBL/GenBank/DDBJ whole genome shotgun (WGS) entry which is preliminary data.</text>
</comment>
<dbReference type="HOGENOM" id="CLU_061565_0_0_11"/>
<reference evidence="4 5" key="1">
    <citation type="journal article" date="2012" name="J. Bacteriol.">
        <title>Complete Genome Sequence of Mycobacterium fortuitum subsp. fortuitum Type Strain DSM46621.</title>
        <authorList>
            <person name="Ho Y.S."/>
            <person name="Adroub S.A."/>
            <person name="Aleisa F."/>
            <person name="Mahmood H."/>
            <person name="Othoum G."/>
            <person name="Rashid F."/>
            <person name="Zaher M."/>
            <person name="Ali S."/>
            <person name="Bitter W."/>
            <person name="Pain A."/>
            <person name="Abdallah A.M."/>
        </authorList>
    </citation>
    <scope>NUCLEOTIDE SEQUENCE [LARGE SCALE GENOMIC DNA]</scope>
    <source>
        <strain evidence="5">DSM46621</strain>
    </source>
</reference>
<proteinExistence type="predicted"/>
<dbReference type="InterPro" id="IPR054246">
    <property type="entry name" value="DUF6973"/>
</dbReference>
<evidence type="ECO:0000259" key="2">
    <source>
        <dbReference type="Pfam" id="PF18879"/>
    </source>
</evidence>
<dbReference type="EMBL" id="ALQB01000121">
    <property type="protein sequence ID" value="EJZ09083.1"/>
    <property type="molecule type" value="Genomic_DNA"/>
</dbReference>
<feature type="domain" description="DUF6973" evidence="3">
    <location>
        <begin position="244"/>
        <end position="355"/>
    </location>
</feature>
<protein>
    <submittedName>
        <fullName evidence="4">Uncharacterized protein</fullName>
    </submittedName>
</protein>
<dbReference type="Proteomes" id="UP000006043">
    <property type="component" value="Unassembled WGS sequence"/>
</dbReference>
<evidence type="ECO:0000256" key="1">
    <source>
        <dbReference type="SAM" id="MobiDB-lite"/>
    </source>
</evidence>
<dbReference type="AlphaFoldDB" id="K0V2H9"/>
<organism evidence="4 5">
    <name type="scientific">Mycolicibacterium fortuitum subsp. fortuitum DSM 46621 = ATCC 6841 = JCM 6387</name>
    <dbReference type="NCBI Taxonomy" id="1214102"/>
    <lineage>
        <taxon>Bacteria</taxon>
        <taxon>Bacillati</taxon>
        <taxon>Actinomycetota</taxon>
        <taxon>Actinomycetes</taxon>
        <taxon>Mycobacteriales</taxon>
        <taxon>Mycobacteriaceae</taxon>
        <taxon>Mycolicibacterium</taxon>
    </lineage>
</organism>
<accession>K0V2H9</accession>
<feature type="region of interest" description="Disordered" evidence="1">
    <location>
        <begin position="370"/>
        <end position="416"/>
    </location>
</feature>
<evidence type="ECO:0000313" key="4">
    <source>
        <dbReference type="EMBL" id="EJZ09083.1"/>
    </source>
</evidence>